<accession>A0AAE0KQZ3</accession>
<evidence type="ECO:0000313" key="4">
    <source>
        <dbReference type="Proteomes" id="UP001190700"/>
    </source>
</evidence>
<proteinExistence type="predicted"/>
<feature type="region of interest" description="Disordered" evidence="1">
    <location>
        <begin position="172"/>
        <end position="256"/>
    </location>
</feature>
<reference evidence="3 4" key="1">
    <citation type="journal article" date="2015" name="Genome Biol. Evol.">
        <title>Comparative Genomics of a Bacterivorous Green Alga Reveals Evolutionary Causalities and Consequences of Phago-Mixotrophic Mode of Nutrition.</title>
        <authorList>
            <person name="Burns J.A."/>
            <person name="Paasch A."/>
            <person name="Narechania A."/>
            <person name="Kim E."/>
        </authorList>
    </citation>
    <scope>NUCLEOTIDE SEQUENCE [LARGE SCALE GENOMIC DNA]</scope>
    <source>
        <strain evidence="3 4">PLY_AMNH</strain>
    </source>
</reference>
<evidence type="ECO:0000256" key="1">
    <source>
        <dbReference type="SAM" id="MobiDB-lite"/>
    </source>
</evidence>
<feature type="transmembrane region" description="Helical" evidence="2">
    <location>
        <begin position="89"/>
        <end position="109"/>
    </location>
</feature>
<name>A0AAE0KQZ3_9CHLO</name>
<feature type="compositionally biased region" description="Acidic residues" evidence="1">
    <location>
        <begin position="177"/>
        <end position="186"/>
    </location>
</feature>
<keyword evidence="2" id="KW-1133">Transmembrane helix</keyword>
<feature type="transmembrane region" description="Helical" evidence="2">
    <location>
        <begin position="137"/>
        <end position="157"/>
    </location>
</feature>
<dbReference type="EMBL" id="LGRX02020378">
    <property type="protein sequence ID" value="KAK3257566.1"/>
    <property type="molecule type" value="Genomic_DNA"/>
</dbReference>
<protein>
    <submittedName>
        <fullName evidence="3">Uncharacterized protein</fullName>
    </submittedName>
</protein>
<comment type="caution">
    <text evidence="3">The sequence shown here is derived from an EMBL/GenBank/DDBJ whole genome shotgun (WGS) entry which is preliminary data.</text>
</comment>
<keyword evidence="4" id="KW-1185">Reference proteome</keyword>
<dbReference type="AlphaFoldDB" id="A0AAE0KQZ3"/>
<gene>
    <name evidence="3" type="ORF">CYMTET_33352</name>
</gene>
<evidence type="ECO:0000313" key="3">
    <source>
        <dbReference type="EMBL" id="KAK3257566.1"/>
    </source>
</evidence>
<feature type="transmembrane region" description="Helical" evidence="2">
    <location>
        <begin position="55"/>
        <end position="77"/>
    </location>
</feature>
<dbReference type="Proteomes" id="UP001190700">
    <property type="component" value="Unassembled WGS sequence"/>
</dbReference>
<feature type="compositionally biased region" description="Basic and acidic residues" evidence="1">
    <location>
        <begin position="237"/>
        <end position="247"/>
    </location>
</feature>
<sequence length="256" mass="28420">MVTGFYSLGVWYYCAAYGTECKDPCTSEEFIVWQRENSYKDNCWSTLSITPADDFVLKVCQSGVLLSVFFSGQLIYAFYQLKFKKSVRIAVSGAICGLVSATFAILSAVQAPDRLKSLSDVVDEFEGLTFDWKSYNFSWYSGIIGAAANCYSSWILVSCHIESIRRVLESAGKADGDDSSSDEEEGQMNKGKALGDLSDAFGKVTQASKDLNSEKEQKKADKKSGNKVKHHRRSVVAKKDHKAELNKKAKNNQNKI</sequence>
<keyword evidence="2" id="KW-0472">Membrane</keyword>
<keyword evidence="2" id="KW-0812">Transmembrane</keyword>
<feature type="compositionally biased region" description="Basic and acidic residues" evidence="1">
    <location>
        <begin position="211"/>
        <end position="224"/>
    </location>
</feature>
<feature type="compositionally biased region" description="Basic residues" evidence="1">
    <location>
        <begin position="225"/>
        <end position="236"/>
    </location>
</feature>
<organism evidence="3 4">
    <name type="scientific">Cymbomonas tetramitiformis</name>
    <dbReference type="NCBI Taxonomy" id="36881"/>
    <lineage>
        <taxon>Eukaryota</taxon>
        <taxon>Viridiplantae</taxon>
        <taxon>Chlorophyta</taxon>
        <taxon>Pyramimonadophyceae</taxon>
        <taxon>Pyramimonadales</taxon>
        <taxon>Pyramimonadaceae</taxon>
        <taxon>Cymbomonas</taxon>
    </lineage>
</organism>
<evidence type="ECO:0000256" key="2">
    <source>
        <dbReference type="SAM" id="Phobius"/>
    </source>
</evidence>